<dbReference type="eggNOG" id="COG5435">
    <property type="taxonomic scope" value="Bacteria"/>
</dbReference>
<dbReference type="OrthoDB" id="2679569at2"/>
<keyword evidence="2" id="KW-1185">Reference proteome</keyword>
<sequence>MVGFSGFTSGSTKTYKNRAYGISLEYPREWKKKEGDKGVIVMFLAPKDAGSSMFQPNFNITVQELSGTETDLDQYVQSMTEKEKEIIPSYRLETIEAAELAGQPARRIVFTSKQGYVNLKVVQLCTLLGTRAYALTFAAEENGFDELWPAAEGMIGSFAVS</sequence>
<evidence type="ECO:0000313" key="2">
    <source>
        <dbReference type="Proteomes" id="UP000000378"/>
    </source>
</evidence>
<evidence type="ECO:0008006" key="3">
    <source>
        <dbReference type="Google" id="ProtNLM"/>
    </source>
</evidence>
<proteinExistence type="predicted"/>
<protein>
    <recommendedName>
        <fullName evidence="3">PsbP C-terminal domain-containing protein</fullName>
    </recommendedName>
</protein>
<dbReference type="AlphaFoldDB" id="D7CJE5"/>
<dbReference type="Gene3D" id="3.40.1000.10">
    <property type="entry name" value="Mog1/PsbP, alpha/beta/alpha sandwich"/>
    <property type="match status" value="1"/>
</dbReference>
<gene>
    <name evidence="1" type="ordered locus">Slip_0247</name>
</gene>
<reference evidence="1 2" key="2">
    <citation type="journal article" date="2010" name="Stand. Genomic Sci.">
        <title>Complete genome sequence of Syntrophothermus lipocalidus type strain (TGB-C1).</title>
        <authorList>
            <person name="Djao O.D."/>
            <person name="Zhang X."/>
            <person name="Lucas S."/>
            <person name="Lapidus A."/>
            <person name="Del Rio T.G."/>
            <person name="Nolan M."/>
            <person name="Tice H."/>
            <person name="Cheng J.F."/>
            <person name="Han C."/>
            <person name="Tapia R."/>
            <person name="Goodwin L."/>
            <person name="Pitluck S."/>
            <person name="Liolios K."/>
            <person name="Ivanova N."/>
            <person name="Mavromatis K."/>
            <person name="Mikhailova N."/>
            <person name="Ovchinnikova G."/>
            <person name="Pati A."/>
            <person name="Brambilla E."/>
            <person name="Chen A."/>
            <person name="Palaniappan K."/>
            <person name="Land M."/>
            <person name="Hauser L."/>
            <person name="Chang Y.J."/>
            <person name="Jeffries C.D."/>
            <person name="Rohde M."/>
            <person name="Sikorski J."/>
            <person name="Spring S."/>
            <person name="Goker M."/>
            <person name="Detter J.C."/>
            <person name="Woyke T."/>
            <person name="Bristow J."/>
            <person name="Eisen J.A."/>
            <person name="Markowitz V."/>
            <person name="Hugenholtz P."/>
            <person name="Kyrpides N.C."/>
            <person name="Klenk H.P."/>
        </authorList>
    </citation>
    <scope>NUCLEOTIDE SEQUENCE [LARGE SCALE GENOMIC DNA]</scope>
    <source>
        <strain evidence="2">DSM 12680 / TGB-C1</strain>
    </source>
</reference>
<dbReference type="RefSeq" id="WP_013174436.1">
    <property type="nucleotide sequence ID" value="NC_014220.1"/>
</dbReference>
<accession>D7CJE5</accession>
<dbReference type="HOGENOM" id="CLU_1642886_0_0_9"/>
<dbReference type="STRING" id="643648.Slip_0247"/>
<dbReference type="Pfam" id="PF18933">
    <property type="entry name" value="PsbP_2"/>
    <property type="match status" value="1"/>
</dbReference>
<evidence type="ECO:0000313" key="1">
    <source>
        <dbReference type="EMBL" id="ADI01034.1"/>
    </source>
</evidence>
<name>D7CJE5_SYNLT</name>
<dbReference type="EMBL" id="CP002048">
    <property type="protein sequence ID" value="ADI01034.1"/>
    <property type="molecule type" value="Genomic_DNA"/>
</dbReference>
<organism evidence="1 2">
    <name type="scientific">Syntrophothermus lipocalidus (strain DSM 12680 / TGB-C1)</name>
    <dbReference type="NCBI Taxonomy" id="643648"/>
    <lineage>
        <taxon>Bacteria</taxon>
        <taxon>Bacillati</taxon>
        <taxon>Bacillota</taxon>
        <taxon>Clostridia</taxon>
        <taxon>Eubacteriales</taxon>
        <taxon>Syntrophomonadaceae</taxon>
        <taxon>Syntrophothermus</taxon>
    </lineage>
</organism>
<dbReference type="KEGG" id="slp:Slip_0247"/>
<dbReference type="Proteomes" id="UP000000378">
    <property type="component" value="Chromosome"/>
</dbReference>
<reference evidence="2" key="1">
    <citation type="journal article" date="2010" name="Stand. Genomic Sci.">
        <title>Complete genome sequence of Syntrophothermus lipocalidus type strain (TGB-C1T).</title>
        <authorList>
            <consortium name="US DOE Joint Genome Institute (JGI-PGF)"/>
            <person name="Djao O."/>
            <person name="Zhang X."/>
            <person name="Lucas S."/>
            <person name="Lapidus A."/>
            <person name="Glavina Del Rio T."/>
            <person name="Nolan M."/>
            <person name="Tice H."/>
            <person name="Cheng J."/>
            <person name="Han C."/>
            <person name="Tapia R."/>
            <person name="Goodwin L."/>
            <person name="Pitluck S."/>
            <person name="Liolios K."/>
            <person name="Ivanova N."/>
            <person name="Mavromatis K."/>
            <person name="Mikhailova N."/>
            <person name="Ovchinnikova G."/>
            <person name="Pati A."/>
            <person name="Brambilla E."/>
            <person name="Chen A."/>
            <person name="Palaniappan K."/>
            <person name="Land M."/>
            <person name="Hauser L."/>
            <person name="Chang Y."/>
            <person name="Jeffries C."/>
            <person name="Rohde M."/>
            <person name="Sikorski J."/>
            <person name="Spring S."/>
            <person name="Goker M."/>
            <person name="Detter J."/>
            <person name="Woyke T."/>
            <person name="Bristow J."/>
            <person name="Eisen J."/>
            <person name="Markowitz V."/>
            <person name="Hugenholtz P."/>
            <person name="Kyrpides N."/>
            <person name="Klenk H."/>
        </authorList>
    </citation>
    <scope>NUCLEOTIDE SEQUENCE [LARGE SCALE GENOMIC DNA]</scope>
    <source>
        <strain evidence="2">DSM 12680 / TGB-C1</strain>
    </source>
</reference>